<dbReference type="GeneID" id="63787998"/>
<comment type="caution">
    <text evidence="1">The sequence shown here is derived from an EMBL/GenBank/DDBJ whole genome shotgun (WGS) entry which is preliminary data.</text>
</comment>
<proteinExistence type="predicted"/>
<accession>A0A1Y2F9H6</accession>
<dbReference type="RefSeq" id="XP_040724110.1">
    <property type="nucleotide sequence ID" value="XM_040871399.1"/>
</dbReference>
<reference evidence="1 2" key="1">
    <citation type="submission" date="2016-07" db="EMBL/GenBank/DDBJ databases">
        <title>Pervasive Adenine N6-methylation of Active Genes in Fungi.</title>
        <authorList>
            <consortium name="DOE Joint Genome Institute"/>
            <person name="Mondo S.J."/>
            <person name="Dannebaum R.O."/>
            <person name="Kuo R.C."/>
            <person name="Labutti K."/>
            <person name="Haridas S."/>
            <person name="Kuo A."/>
            <person name="Salamov A."/>
            <person name="Ahrendt S.R."/>
            <person name="Lipzen A."/>
            <person name="Sullivan W."/>
            <person name="Andreopoulos W.B."/>
            <person name="Clum A."/>
            <person name="Lindquist E."/>
            <person name="Daum C."/>
            <person name="Ramamoorthy G.K."/>
            <person name="Gryganskyi A."/>
            <person name="Culley D."/>
            <person name="Magnuson J.K."/>
            <person name="James T.Y."/>
            <person name="O'Malley M.A."/>
            <person name="Stajich J.E."/>
            <person name="Spatafora J.W."/>
            <person name="Visel A."/>
            <person name="Grigoriev I.V."/>
        </authorList>
    </citation>
    <scope>NUCLEOTIDE SEQUENCE [LARGE SCALE GENOMIC DNA]</scope>
    <source>
        <strain evidence="1 2">12-1054</strain>
    </source>
</reference>
<organism evidence="1 2">
    <name type="scientific">Protomyces lactucae-debilis</name>
    <dbReference type="NCBI Taxonomy" id="2754530"/>
    <lineage>
        <taxon>Eukaryota</taxon>
        <taxon>Fungi</taxon>
        <taxon>Dikarya</taxon>
        <taxon>Ascomycota</taxon>
        <taxon>Taphrinomycotina</taxon>
        <taxon>Taphrinomycetes</taxon>
        <taxon>Taphrinales</taxon>
        <taxon>Protomycetaceae</taxon>
        <taxon>Protomyces</taxon>
    </lineage>
</organism>
<evidence type="ECO:0000313" key="1">
    <source>
        <dbReference type="EMBL" id="ORY79976.1"/>
    </source>
</evidence>
<keyword evidence="2" id="KW-1185">Reference proteome</keyword>
<gene>
    <name evidence="1" type="ORF">BCR37DRAFT_394041</name>
</gene>
<protein>
    <submittedName>
        <fullName evidence="1">Uncharacterized protein</fullName>
    </submittedName>
</protein>
<dbReference type="Proteomes" id="UP000193685">
    <property type="component" value="Unassembled WGS sequence"/>
</dbReference>
<dbReference type="EMBL" id="MCFI01000014">
    <property type="protein sequence ID" value="ORY79976.1"/>
    <property type="molecule type" value="Genomic_DNA"/>
</dbReference>
<evidence type="ECO:0000313" key="2">
    <source>
        <dbReference type="Proteomes" id="UP000193685"/>
    </source>
</evidence>
<sequence>MRHVDAYLSPQDILNLMRTSRAVQRQFYNFTQEEFDRLTSRFFGLAMTMDAWCQQSPLQKQLSRSQRLKKLLCVFVEVEAQAAILVAVRPRRLDARGLFVRRTVLGEVYCYALMDELAAKLLSSSSFDANRLHQRMQRRRISDQQTRARD</sequence>
<name>A0A1Y2F9H6_PROLT</name>
<dbReference type="AlphaFoldDB" id="A0A1Y2F9H6"/>